<dbReference type="GO" id="GO:0002376">
    <property type="term" value="P:immune system process"/>
    <property type="evidence" value="ECO:0007669"/>
    <property type="project" value="UniProtKB-KW"/>
</dbReference>
<accession>A0A8T2LRQ4</accession>
<protein>
    <recommendedName>
        <fullName evidence="9">Ig-like domain-containing protein</fullName>
    </recommendedName>
</protein>
<evidence type="ECO:0000256" key="7">
    <source>
        <dbReference type="ARBA" id="ARBA00023180"/>
    </source>
</evidence>
<name>A0A8T2LRQ4_ASTMX</name>
<feature type="non-terminal residue" evidence="10">
    <location>
        <position position="1"/>
    </location>
</feature>
<feature type="domain" description="Ig-like" evidence="9">
    <location>
        <begin position="134"/>
        <end position="242"/>
    </location>
</feature>
<dbReference type="PANTHER" id="PTHR19433:SF111">
    <property type="entry name" value="T CELL RECEPTOR ALPHA VARIABLE 4"/>
    <property type="match status" value="1"/>
</dbReference>
<reference evidence="10 11" key="1">
    <citation type="submission" date="2021-07" db="EMBL/GenBank/DDBJ databases">
        <authorList>
            <person name="Imarazene B."/>
            <person name="Zahm M."/>
            <person name="Klopp C."/>
            <person name="Cabau C."/>
            <person name="Beille S."/>
            <person name="Jouanno E."/>
            <person name="Castinel A."/>
            <person name="Lluch J."/>
            <person name="Gil L."/>
            <person name="Kuchtly C."/>
            <person name="Lopez Roques C."/>
            <person name="Donnadieu C."/>
            <person name="Parrinello H."/>
            <person name="Journot L."/>
            <person name="Du K."/>
            <person name="Schartl M."/>
            <person name="Retaux S."/>
            <person name="Guiguen Y."/>
        </authorList>
    </citation>
    <scope>NUCLEOTIDE SEQUENCE [LARGE SCALE GENOMIC DNA]</scope>
    <source>
        <strain evidence="10">Pach_M1</strain>
        <tissue evidence="10">Testis</tissue>
    </source>
</reference>
<evidence type="ECO:0000259" key="9">
    <source>
        <dbReference type="PROSITE" id="PS50835"/>
    </source>
</evidence>
<evidence type="ECO:0000256" key="3">
    <source>
        <dbReference type="ARBA" id="ARBA00022729"/>
    </source>
</evidence>
<comment type="subcellular location">
    <subcellularLocation>
        <location evidence="1">Cell membrane</location>
    </subcellularLocation>
</comment>
<keyword evidence="6" id="KW-1015">Disulfide bond</keyword>
<comment type="caution">
    <text evidence="10">The sequence shown here is derived from an EMBL/GenBank/DDBJ whole genome shotgun (WGS) entry which is preliminary data.</text>
</comment>
<keyword evidence="8" id="KW-0812">Transmembrane</keyword>
<dbReference type="InterPro" id="IPR003599">
    <property type="entry name" value="Ig_sub"/>
</dbReference>
<evidence type="ECO:0000256" key="1">
    <source>
        <dbReference type="ARBA" id="ARBA00004236"/>
    </source>
</evidence>
<keyword evidence="4" id="KW-0391">Immunity</keyword>
<evidence type="ECO:0000256" key="2">
    <source>
        <dbReference type="ARBA" id="ARBA00022475"/>
    </source>
</evidence>
<gene>
    <name evidence="10" type="ORF">AMEX_G13256</name>
</gene>
<sequence>RVCETYFILRFFTDPGQASVLHQKPAVLSVKAGEAVTLRCSFEEQKMNEKMVWYKQKPGQAPQNVGSLIANIKIISPEFEKSGIKLERTSNSISLIIPNTAKHDEGTYFCGISLINTVQFSTGTFLTVTDDSQPNILVLQTPVSSSVPSGEAVNLQCTVLSEIRSAELRVFWFRSAAGSSFPEIIFTHHNNSSSSNNSSRQCEINSVYNFSKIIGNDNNTGIFYCAVQTCGRIIIGNGTTVNLVWPLDPVVMCLGAAVGVCVVVISVQAAINRKKKICEHCIGTFIQIFKITYEQDAEELNYAALNFSERKTKRTRKLKKEKSEDMLYSTVRCSSVNDRRTDH</sequence>
<dbReference type="Proteomes" id="UP000752171">
    <property type="component" value="Unassembled WGS sequence"/>
</dbReference>
<evidence type="ECO:0000256" key="6">
    <source>
        <dbReference type="ARBA" id="ARBA00023157"/>
    </source>
</evidence>
<dbReference type="InterPro" id="IPR007110">
    <property type="entry name" value="Ig-like_dom"/>
</dbReference>
<dbReference type="Pfam" id="PF07686">
    <property type="entry name" value="V-set"/>
    <property type="match status" value="2"/>
</dbReference>
<keyword evidence="7" id="KW-0325">Glycoprotein</keyword>
<evidence type="ECO:0000256" key="8">
    <source>
        <dbReference type="SAM" id="Phobius"/>
    </source>
</evidence>
<evidence type="ECO:0000313" key="11">
    <source>
        <dbReference type="Proteomes" id="UP000752171"/>
    </source>
</evidence>
<feature type="domain" description="Ig-like" evidence="9">
    <location>
        <begin position="15"/>
        <end position="121"/>
    </location>
</feature>
<dbReference type="InterPro" id="IPR013783">
    <property type="entry name" value="Ig-like_fold"/>
</dbReference>
<dbReference type="Gene3D" id="2.60.40.10">
    <property type="entry name" value="Immunoglobulins"/>
    <property type="match status" value="2"/>
</dbReference>
<dbReference type="InterPro" id="IPR013106">
    <property type="entry name" value="Ig_V-set"/>
</dbReference>
<keyword evidence="8" id="KW-1133">Transmembrane helix</keyword>
<feature type="transmembrane region" description="Helical" evidence="8">
    <location>
        <begin position="243"/>
        <end position="267"/>
    </location>
</feature>
<keyword evidence="3" id="KW-0732">Signal</keyword>
<dbReference type="GO" id="GO:0005886">
    <property type="term" value="C:plasma membrane"/>
    <property type="evidence" value="ECO:0007669"/>
    <property type="project" value="UniProtKB-SubCell"/>
</dbReference>
<dbReference type="PANTHER" id="PTHR19433">
    <property type="entry name" value="T-CELL RECEPTOR ALPHA CHAIN V REGION-RELATED"/>
    <property type="match status" value="1"/>
</dbReference>
<evidence type="ECO:0000313" key="10">
    <source>
        <dbReference type="EMBL" id="KAG9272285.1"/>
    </source>
</evidence>
<dbReference type="EMBL" id="JAICCE010000010">
    <property type="protein sequence ID" value="KAG9272285.1"/>
    <property type="molecule type" value="Genomic_DNA"/>
</dbReference>
<proteinExistence type="predicted"/>
<evidence type="ECO:0000256" key="4">
    <source>
        <dbReference type="ARBA" id="ARBA00022859"/>
    </source>
</evidence>
<dbReference type="SUPFAM" id="SSF48726">
    <property type="entry name" value="Immunoglobulin"/>
    <property type="match status" value="2"/>
</dbReference>
<dbReference type="PROSITE" id="PS50835">
    <property type="entry name" value="IG_LIKE"/>
    <property type="match status" value="2"/>
</dbReference>
<dbReference type="AlphaFoldDB" id="A0A8T2LRQ4"/>
<keyword evidence="2" id="KW-1003">Cell membrane</keyword>
<dbReference type="GO" id="GO:0009617">
    <property type="term" value="P:response to bacterium"/>
    <property type="evidence" value="ECO:0007669"/>
    <property type="project" value="TreeGrafter"/>
</dbReference>
<dbReference type="InterPro" id="IPR052051">
    <property type="entry name" value="TCR_complex_component"/>
</dbReference>
<dbReference type="SMART" id="SM00406">
    <property type="entry name" value="IGv"/>
    <property type="match status" value="1"/>
</dbReference>
<keyword evidence="5 8" id="KW-0472">Membrane</keyword>
<evidence type="ECO:0000256" key="5">
    <source>
        <dbReference type="ARBA" id="ARBA00023136"/>
    </source>
</evidence>
<dbReference type="SMART" id="SM00409">
    <property type="entry name" value="IG"/>
    <property type="match status" value="2"/>
</dbReference>
<organism evidence="10 11">
    <name type="scientific">Astyanax mexicanus</name>
    <name type="common">Blind cave fish</name>
    <name type="synonym">Astyanax fasciatus mexicanus</name>
    <dbReference type="NCBI Taxonomy" id="7994"/>
    <lineage>
        <taxon>Eukaryota</taxon>
        <taxon>Metazoa</taxon>
        <taxon>Chordata</taxon>
        <taxon>Craniata</taxon>
        <taxon>Vertebrata</taxon>
        <taxon>Euteleostomi</taxon>
        <taxon>Actinopterygii</taxon>
        <taxon>Neopterygii</taxon>
        <taxon>Teleostei</taxon>
        <taxon>Ostariophysi</taxon>
        <taxon>Characiformes</taxon>
        <taxon>Characoidei</taxon>
        <taxon>Acestrorhamphidae</taxon>
        <taxon>Acestrorhamphinae</taxon>
        <taxon>Astyanax</taxon>
    </lineage>
</organism>
<dbReference type="CDD" id="cd00099">
    <property type="entry name" value="IgV"/>
    <property type="match status" value="1"/>
</dbReference>
<dbReference type="InterPro" id="IPR036179">
    <property type="entry name" value="Ig-like_dom_sf"/>
</dbReference>